<reference evidence="1" key="1">
    <citation type="submission" date="2021-02" db="EMBL/GenBank/DDBJ databases">
        <title>Natrosporangium hydrolyticum gen. nov., sp. nov, a haloalkaliphilic actinobacterium from a soda solonchak soil.</title>
        <authorList>
            <person name="Sorokin D.Y."/>
            <person name="Khijniak T.V."/>
            <person name="Zakharycheva A.P."/>
            <person name="Boueva O.V."/>
            <person name="Ariskina E.V."/>
            <person name="Hahnke R.L."/>
            <person name="Bunk B."/>
            <person name="Sproer C."/>
            <person name="Schumann P."/>
            <person name="Evtushenko L.I."/>
            <person name="Kublanov I.V."/>
        </authorList>
    </citation>
    <scope>NUCLEOTIDE SEQUENCE</scope>
    <source>
        <strain evidence="1">DSM 106523</strain>
    </source>
</reference>
<dbReference type="Gene3D" id="2.130.10.10">
    <property type="entry name" value="YVTN repeat-like/Quinoprotein amine dehydrogenase"/>
    <property type="match status" value="2"/>
</dbReference>
<dbReference type="EMBL" id="CP070499">
    <property type="protein sequence ID" value="QSB16146.1"/>
    <property type="molecule type" value="Genomic_DNA"/>
</dbReference>
<dbReference type="AlphaFoldDB" id="A0A895YN73"/>
<evidence type="ECO:0008006" key="3">
    <source>
        <dbReference type="Google" id="ProtNLM"/>
    </source>
</evidence>
<name>A0A895YN73_9ACTN</name>
<keyword evidence="2" id="KW-1185">Reference proteome</keyword>
<evidence type="ECO:0000313" key="2">
    <source>
        <dbReference type="Proteomes" id="UP000662857"/>
    </source>
</evidence>
<dbReference type="Proteomes" id="UP000662857">
    <property type="component" value="Chromosome"/>
</dbReference>
<proteinExistence type="predicted"/>
<dbReference type="KEGG" id="nhy:JQS43_07540"/>
<accession>A0A895YN73</accession>
<evidence type="ECO:0000313" key="1">
    <source>
        <dbReference type="EMBL" id="QSB16146.1"/>
    </source>
</evidence>
<dbReference type="InterPro" id="IPR015943">
    <property type="entry name" value="WD40/YVTN_repeat-like_dom_sf"/>
</dbReference>
<protein>
    <recommendedName>
        <fullName evidence="3">Pyrrolo-quinoline quinone</fullName>
    </recommendedName>
</protein>
<gene>
    <name evidence="1" type="ORF">JQS43_07540</name>
</gene>
<organism evidence="1 2">
    <name type="scientific">Natronosporangium hydrolyticum</name>
    <dbReference type="NCBI Taxonomy" id="2811111"/>
    <lineage>
        <taxon>Bacteria</taxon>
        <taxon>Bacillati</taxon>
        <taxon>Actinomycetota</taxon>
        <taxon>Actinomycetes</taxon>
        <taxon>Micromonosporales</taxon>
        <taxon>Micromonosporaceae</taxon>
        <taxon>Natronosporangium</taxon>
    </lineage>
</organism>
<dbReference type="SUPFAM" id="SSF50998">
    <property type="entry name" value="Quinoprotein alcohol dehydrogenase-like"/>
    <property type="match status" value="1"/>
</dbReference>
<sequence>MVKPHPEPSIDLGDLSVGADYHSGGSRPAWSRQLRTGWQRHRRWLAPLLVLALVLGLGGEVGQFHGARLTVVDLPGEASGGLQVVDGRLLVEHDSGHLTAYHLDSGERDWQITGGRGLFPTTDGRMLVDPASSVGLEPATGQVRWSRPGLELVPGIDHALSLSGYQRSLGEHGEPIAHELVGVDLVTGEELWEADVPAGAYAWLLAEPPLVVTISQDRELALRDPATGELQGRGAVVSAELLGYSWPAVAAESLVLLQRTDCPDDGASPGPPLRCATVRGYPLDTLRQSWERPAGLFSRMEPCGPVLCLHTVPGPAEAPPAADDASAPVAGGHRTLGLDPATGEPAWELAHSGFVAPVGDWLLVQLPGGRELALHDPATGEPVVELAGWQWQPLLAGDLRGRAAGHGLALVRGEEPRVATLNLTTLELVVHEMVTGEPERCESFPGGLACQYGQQLWVWRW</sequence>
<dbReference type="RefSeq" id="WP_239678348.1">
    <property type="nucleotide sequence ID" value="NZ_CP070499.1"/>
</dbReference>
<dbReference type="InterPro" id="IPR011047">
    <property type="entry name" value="Quinoprotein_ADH-like_sf"/>
</dbReference>